<evidence type="ECO:0000256" key="1">
    <source>
        <dbReference type="ARBA" id="ARBA00001947"/>
    </source>
</evidence>
<dbReference type="Pfam" id="PF00962">
    <property type="entry name" value="A_deaminase"/>
    <property type="match status" value="1"/>
</dbReference>
<dbReference type="InterPro" id="IPR006650">
    <property type="entry name" value="A/AMP_deam_AS"/>
</dbReference>
<dbReference type="NCBIfam" id="TIGR01430">
    <property type="entry name" value="aden_deam"/>
    <property type="match status" value="1"/>
</dbReference>
<dbReference type="GO" id="GO:0016814">
    <property type="term" value="F:hydrolase activity, acting on carbon-nitrogen (but not peptide) bonds, in cyclic amidines"/>
    <property type="evidence" value="ECO:0007669"/>
    <property type="project" value="UniProtKB-ARBA"/>
</dbReference>
<dbReference type="PROSITE" id="PS00485">
    <property type="entry name" value="A_DEAMINASE"/>
    <property type="match status" value="1"/>
</dbReference>
<dbReference type="Gene3D" id="3.20.20.140">
    <property type="entry name" value="Metal-dependent hydrolases"/>
    <property type="match status" value="1"/>
</dbReference>
<dbReference type="EMBL" id="CAEZUP010000160">
    <property type="protein sequence ID" value="CAB4626692.1"/>
    <property type="molecule type" value="Genomic_DNA"/>
</dbReference>
<evidence type="ECO:0000256" key="5">
    <source>
        <dbReference type="ARBA" id="ARBA00022833"/>
    </source>
</evidence>
<feature type="domain" description="Adenosine deaminase" evidence="6">
    <location>
        <begin position="21"/>
        <end position="335"/>
    </location>
</feature>
<dbReference type="PANTHER" id="PTHR43114:SF6">
    <property type="entry name" value="ADENINE DEAMINASE"/>
    <property type="match status" value="1"/>
</dbReference>
<dbReference type="InterPro" id="IPR006330">
    <property type="entry name" value="Ado/ade_deaminase"/>
</dbReference>
<reference evidence="7" key="1">
    <citation type="submission" date="2020-05" db="EMBL/GenBank/DDBJ databases">
        <authorList>
            <person name="Chiriac C."/>
            <person name="Salcher M."/>
            <person name="Ghai R."/>
            <person name="Kavagutti S V."/>
        </authorList>
    </citation>
    <scope>NUCLEOTIDE SEQUENCE</scope>
</reference>
<dbReference type="SUPFAM" id="SSF51556">
    <property type="entry name" value="Metallo-dependent hydrolases"/>
    <property type="match status" value="1"/>
</dbReference>
<dbReference type="InterPro" id="IPR001365">
    <property type="entry name" value="A_deaminase_dom"/>
</dbReference>
<evidence type="ECO:0000259" key="6">
    <source>
        <dbReference type="Pfam" id="PF00962"/>
    </source>
</evidence>
<dbReference type="GO" id="GO:0046872">
    <property type="term" value="F:metal ion binding"/>
    <property type="evidence" value="ECO:0007669"/>
    <property type="project" value="UniProtKB-KW"/>
</dbReference>
<dbReference type="InterPro" id="IPR032466">
    <property type="entry name" value="Metal_Hydrolase"/>
</dbReference>
<evidence type="ECO:0000313" key="7">
    <source>
        <dbReference type="EMBL" id="CAB4626692.1"/>
    </source>
</evidence>
<evidence type="ECO:0000256" key="2">
    <source>
        <dbReference type="ARBA" id="ARBA00006676"/>
    </source>
</evidence>
<comment type="cofactor">
    <cofactor evidence="1">
        <name>Zn(2+)</name>
        <dbReference type="ChEBI" id="CHEBI:29105"/>
    </cofactor>
</comment>
<keyword evidence="3" id="KW-0479">Metal-binding</keyword>
<dbReference type="GO" id="GO:0009168">
    <property type="term" value="P:purine ribonucleoside monophosphate biosynthetic process"/>
    <property type="evidence" value="ECO:0007669"/>
    <property type="project" value="InterPro"/>
</dbReference>
<dbReference type="PANTHER" id="PTHR43114">
    <property type="entry name" value="ADENINE DEAMINASE"/>
    <property type="match status" value="1"/>
</dbReference>
<dbReference type="GO" id="GO:0019239">
    <property type="term" value="F:deaminase activity"/>
    <property type="evidence" value="ECO:0007669"/>
    <property type="project" value="InterPro"/>
</dbReference>
<gene>
    <name evidence="7" type="ORF">UFOPK1835_02183</name>
</gene>
<protein>
    <submittedName>
        <fullName evidence="7">Unannotated protein</fullName>
    </submittedName>
</protein>
<organism evidence="7">
    <name type="scientific">freshwater metagenome</name>
    <dbReference type="NCBI Taxonomy" id="449393"/>
    <lineage>
        <taxon>unclassified sequences</taxon>
        <taxon>metagenomes</taxon>
        <taxon>ecological metagenomes</taxon>
    </lineage>
</organism>
<proteinExistence type="inferred from homology"/>
<comment type="similarity">
    <text evidence="2">Belongs to the metallo-dependent hydrolases superfamily. Adenosine and AMP deaminases family.</text>
</comment>
<dbReference type="AlphaFoldDB" id="A0A6J6IQ27"/>
<keyword evidence="5" id="KW-0862">Zinc</keyword>
<evidence type="ECO:0000256" key="4">
    <source>
        <dbReference type="ARBA" id="ARBA00022801"/>
    </source>
</evidence>
<keyword evidence="4" id="KW-0378">Hydrolase</keyword>
<name>A0A6J6IQ27_9ZZZZ</name>
<sequence length="341" mass="37369">MSFPDTESLENHIMRNLALLPKAHLHLHLEAGMSTDLLVELAKKYKREVPVISGFGNFAAFSDTYVAATDVLRDRADWELLAEDICRSHVDDGAVYLEPAFWAGNYRHIFDSDDQCWDLVFEVFDNAASSSGLELKFMVPVDRVKDNPDEAMALARFAIRNRDRVASFGLHNDEVGHPPGDFVDAFRHAVDGGLLSTPHAGELESGQYVVDSLDLLDADRIGHGVRSVELPALLERLASEHICLDVCPTSNIMLGVYPDIDSHPLPQILEAGISCSINADDPILFGSTLLGEYEVCRSGFGFDDDRIAGIARTSIEFSSASDETKLAAFAGIDDWLGSNGN</sequence>
<accession>A0A6J6IQ27</accession>
<evidence type="ECO:0000256" key="3">
    <source>
        <dbReference type="ARBA" id="ARBA00022723"/>
    </source>
</evidence>